<keyword evidence="1" id="KW-0812">Transmembrane</keyword>
<sequence length="72" mass="8011">MIVLSISIIITYGWIVFFTEWSTFLLQLTGFIAVAGVFGVLAFIGYVLVRTPPPKPIEEMEESLKDLEGSES</sequence>
<evidence type="ECO:0000256" key="1">
    <source>
        <dbReference type="SAM" id="Phobius"/>
    </source>
</evidence>
<evidence type="ECO:0000313" key="3">
    <source>
        <dbReference type="Proteomes" id="UP000001686"/>
    </source>
</evidence>
<evidence type="ECO:0000313" key="2">
    <source>
        <dbReference type="EMBL" id="ACB07596.1"/>
    </source>
</evidence>
<dbReference type="EMBL" id="CP000968">
    <property type="protein sequence ID" value="ACB07596.1"/>
    <property type="molecule type" value="Genomic_DNA"/>
</dbReference>
<keyword evidence="3" id="KW-1185">Reference proteome</keyword>
<dbReference type="InParanoid" id="B1L567"/>
<name>B1L567_KORCO</name>
<proteinExistence type="predicted"/>
<dbReference type="Proteomes" id="UP000001686">
    <property type="component" value="Chromosome"/>
</dbReference>
<keyword evidence="1" id="KW-1133">Transmembrane helix</keyword>
<dbReference type="EnsemblBacteria" id="ACB07596">
    <property type="protein sequence ID" value="ACB07596"/>
    <property type="gene ID" value="Kcr_0850"/>
</dbReference>
<dbReference type="eggNOG" id="arCOG04189">
    <property type="taxonomic scope" value="Archaea"/>
</dbReference>
<gene>
    <name evidence="2" type="ordered locus">Kcr_0850</name>
</gene>
<accession>B1L567</accession>
<keyword evidence="1" id="KW-0472">Membrane</keyword>
<dbReference type="PhylomeDB" id="B1L567"/>
<dbReference type="AlphaFoldDB" id="B1L567"/>
<dbReference type="KEGG" id="kcr:Kcr_0850"/>
<protein>
    <submittedName>
        <fullName evidence="2">Predicted transcription regulator containing HTH domain protein</fullName>
    </submittedName>
</protein>
<organism evidence="2 3">
    <name type="scientific">Korarchaeum cryptofilum (strain OPF8)</name>
    <dbReference type="NCBI Taxonomy" id="374847"/>
    <lineage>
        <taxon>Archaea</taxon>
        <taxon>Thermoproteota</taxon>
        <taxon>Candidatus Korarchaeia</taxon>
        <taxon>Candidatus Korarchaeales</taxon>
        <taxon>Candidatus Korarchaeaceae</taxon>
        <taxon>Candidatus Korarchaeum</taxon>
    </lineage>
</organism>
<reference evidence="2 3" key="1">
    <citation type="journal article" date="2008" name="Proc. Natl. Acad. Sci. U.S.A.">
        <title>A korarchaeal genome reveals new insights into the evolution of the Archaea.</title>
        <authorList>
            <person name="Elkins J.G."/>
            <person name="Podar M."/>
            <person name="Graham D.E."/>
            <person name="Makarova K.S."/>
            <person name="Wolf Y."/>
            <person name="Randau L."/>
            <person name="Hedlund B.P."/>
            <person name="Brochier-Armanet C."/>
            <person name="Kunin V."/>
            <person name="Anderson I."/>
            <person name="Lapidus A."/>
            <person name="Goltsman E."/>
            <person name="Barry K."/>
            <person name="Koonin E.V."/>
            <person name="Hugenholtz P."/>
            <person name="Kyrpides N."/>
            <person name="Wanner G."/>
            <person name="Richardson P."/>
            <person name="Keller M."/>
            <person name="Stetter K.O."/>
        </authorList>
    </citation>
    <scope>NUCLEOTIDE SEQUENCE [LARGE SCALE GENOMIC DNA]</scope>
    <source>
        <strain evidence="3">OPF8</strain>
    </source>
</reference>
<feature type="transmembrane region" description="Helical" evidence="1">
    <location>
        <begin position="24"/>
        <end position="49"/>
    </location>
</feature>
<dbReference type="HOGENOM" id="CLU_182708_0_0_2"/>